<proteinExistence type="predicted"/>
<dbReference type="OrthoDB" id="5422175at2"/>
<keyword evidence="2" id="KW-1185">Reference proteome</keyword>
<gene>
    <name evidence="1" type="ORF">DB32_001323</name>
</gene>
<evidence type="ECO:0000313" key="1">
    <source>
        <dbReference type="EMBL" id="AKF04174.1"/>
    </source>
</evidence>
<dbReference type="RefSeq" id="WP_157068783.1">
    <property type="nucleotide sequence ID" value="NZ_CP011125.1"/>
</dbReference>
<dbReference type="EMBL" id="CP011125">
    <property type="protein sequence ID" value="AKF04174.1"/>
    <property type="molecule type" value="Genomic_DNA"/>
</dbReference>
<dbReference type="STRING" id="927083.DB32_001323"/>
<sequence>MPISIVPHGESWKDAVESFNARMRAGGSRYGFYVAPEPPWLPKREAAQPVWREYYLVIEDGKEVRGGYALKPQEWWVRGATHTVTDWQGPFSEGAVSNRYGALGLRMLRDMVSKRPLLYSWGHGGEDAALFKLIKGLGWMLYATPLMFRIVRPGHFARKNGVLRADPRKRMALDALAFTGLASIGGRALTTALRISSMKSFAGKAEVVPEFGPWADELWERAKNDYAAIAVRDARAMNTLVPVTGAHYEWSEQIRLRVRDRDGKDLGWAVVCKRQMEKHPRFGDLHVGTIVDALAPVSSAGEVIHAAYEWLERAGVELVIANQSDPRWIRAFEENAFLRYERGRFFCAAPPLVEVLSPWEETRERLFLTNMDGHGPMGL</sequence>
<organism evidence="1 2">
    <name type="scientific">Sandaracinus amylolyticus</name>
    <dbReference type="NCBI Taxonomy" id="927083"/>
    <lineage>
        <taxon>Bacteria</taxon>
        <taxon>Pseudomonadati</taxon>
        <taxon>Myxococcota</taxon>
        <taxon>Polyangia</taxon>
        <taxon>Polyangiales</taxon>
        <taxon>Sandaracinaceae</taxon>
        <taxon>Sandaracinus</taxon>
    </lineage>
</organism>
<name>A0A0F6SDW9_9BACT</name>
<protein>
    <submittedName>
        <fullName evidence="1">Uncharacterized protein</fullName>
    </submittedName>
</protein>
<accession>A0A0F6SDW9</accession>
<dbReference type="Proteomes" id="UP000034883">
    <property type="component" value="Chromosome"/>
</dbReference>
<dbReference type="KEGG" id="samy:DB32_001323"/>
<dbReference type="AlphaFoldDB" id="A0A0F6SDW9"/>
<evidence type="ECO:0000313" key="2">
    <source>
        <dbReference type="Proteomes" id="UP000034883"/>
    </source>
</evidence>
<reference evidence="1 2" key="1">
    <citation type="submission" date="2015-03" db="EMBL/GenBank/DDBJ databases">
        <title>Genome assembly of Sandaracinus amylolyticus DSM 53668.</title>
        <authorList>
            <person name="Sharma G."/>
            <person name="Subramanian S."/>
        </authorList>
    </citation>
    <scope>NUCLEOTIDE SEQUENCE [LARGE SCALE GENOMIC DNA]</scope>
    <source>
        <strain evidence="1 2">DSM 53668</strain>
    </source>
</reference>